<keyword evidence="3" id="KW-1185">Reference proteome</keyword>
<proteinExistence type="predicted"/>
<feature type="signal peptide" evidence="1">
    <location>
        <begin position="1"/>
        <end position="32"/>
    </location>
</feature>
<reference evidence="2" key="1">
    <citation type="submission" date="2020-01" db="EMBL/GenBank/DDBJ databases">
        <title>Genome sequence of Kobresia littledalei, the first chromosome-level genome in the family Cyperaceae.</title>
        <authorList>
            <person name="Qu G."/>
        </authorList>
    </citation>
    <scope>NUCLEOTIDE SEQUENCE</scope>
    <source>
        <strain evidence="2">C.B.Clarke</strain>
        <tissue evidence="2">Leaf</tissue>
    </source>
</reference>
<dbReference type="Proteomes" id="UP000623129">
    <property type="component" value="Unassembled WGS sequence"/>
</dbReference>
<name>A0A833V6E9_9POAL</name>
<sequence>MKWGGSSWLVMHSASLLQISTLTSTAIHYSCARIFTSEDRNNIYFEIFFKSNRHGFIEKTLVRCPRFAFYLKAWVLPVVDHILSMRLILKKILRLRKLIVGFCKKQRLSNIFIDSCFLVLANQGNQQFLSR</sequence>
<evidence type="ECO:0000313" key="2">
    <source>
        <dbReference type="EMBL" id="KAF3326546.1"/>
    </source>
</evidence>
<accession>A0A833V6E9</accession>
<comment type="caution">
    <text evidence="2">The sequence shown here is derived from an EMBL/GenBank/DDBJ whole genome shotgun (WGS) entry which is preliminary data.</text>
</comment>
<dbReference type="EMBL" id="SWLB01000018">
    <property type="protein sequence ID" value="KAF3326546.1"/>
    <property type="molecule type" value="Genomic_DNA"/>
</dbReference>
<dbReference type="AlphaFoldDB" id="A0A833V6E9"/>
<gene>
    <name evidence="2" type="ORF">FCM35_KLT08176</name>
</gene>
<evidence type="ECO:0000256" key="1">
    <source>
        <dbReference type="SAM" id="SignalP"/>
    </source>
</evidence>
<feature type="chain" id="PRO_5032740014" description="Secreted protein" evidence="1">
    <location>
        <begin position="33"/>
        <end position="131"/>
    </location>
</feature>
<evidence type="ECO:0000313" key="3">
    <source>
        <dbReference type="Proteomes" id="UP000623129"/>
    </source>
</evidence>
<keyword evidence="1" id="KW-0732">Signal</keyword>
<evidence type="ECO:0008006" key="4">
    <source>
        <dbReference type="Google" id="ProtNLM"/>
    </source>
</evidence>
<protein>
    <recommendedName>
        <fullName evidence="4">Secreted protein</fullName>
    </recommendedName>
</protein>
<organism evidence="2 3">
    <name type="scientific">Carex littledalei</name>
    <dbReference type="NCBI Taxonomy" id="544730"/>
    <lineage>
        <taxon>Eukaryota</taxon>
        <taxon>Viridiplantae</taxon>
        <taxon>Streptophyta</taxon>
        <taxon>Embryophyta</taxon>
        <taxon>Tracheophyta</taxon>
        <taxon>Spermatophyta</taxon>
        <taxon>Magnoliopsida</taxon>
        <taxon>Liliopsida</taxon>
        <taxon>Poales</taxon>
        <taxon>Cyperaceae</taxon>
        <taxon>Cyperoideae</taxon>
        <taxon>Cariceae</taxon>
        <taxon>Carex</taxon>
        <taxon>Carex subgen. Euthyceras</taxon>
    </lineage>
</organism>